<feature type="transmembrane region" description="Helical" evidence="1">
    <location>
        <begin position="97"/>
        <end position="115"/>
    </location>
</feature>
<keyword evidence="1" id="KW-0812">Transmembrane</keyword>
<dbReference type="InterPro" id="IPR037997">
    <property type="entry name" value="Dgk1-like"/>
</dbReference>
<proteinExistence type="predicted"/>
<feature type="transmembrane region" description="Helical" evidence="1">
    <location>
        <begin position="65"/>
        <end position="85"/>
    </location>
</feature>
<dbReference type="GO" id="GO:0004143">
    <property type="term" value="F:ATP-dependent diacylglycerol kinase activity"/>
    <property type="evidence" value="ECO:0007669"/>
    <property type="project" value="InterPro"/>
</dbReference>
<reference evidence="2 3" key="2">
    <citation type="submission" date="2018-03" db="EMBL/GenBank/DDBJ databases">
        <title>The ancient ancestry and fast evolution of plastids.</title>
        <authorList>
            <person name="Moore K.R."/>
            <person name="Magnabosco C."/>
            <person name="Momper L."/>
            <person name="Gold D.A."/>
            <person name="Bosak T."/>
            <person name="Fournier G.P."/>
        </authorList>
    </citation>
    <scope>NUCLEOTIDE SEQUENCE [LARGE SCALE GENOMIC DNA]</scope>
    <source>
        <strain evidence="2 3">CCAP 1448/3</strain>
    </source>
</reference>
<dbReference type="AlphaFoldDB" id="A0A2T1C7T7"/>
<feature type="transmembrane region" description="Helical" evidence="1">
    <location>
        <begin position="6"/>
        <end position="29"/>
    </location>
</feature>
<name>A0A2T1C7T7_9CYAN</name>
<feature type="transmembrane region" description="Helical" evidence="1">
    <location>
        <begin position="185"/>
        <end position="203"/>
    </location>
</feature>
<reference evidence="2 3" key="1">
    <citation type="submission" date="2018-02" db="EMBL/GenBank/DDBJ databases">
        <authorList>
            <person name="Cohen D.B."/>
            <person name="Kent A.D."/>
        </authorList>
    </citation>
    <scope>NUCLEOTIDE SEQUENCE [LARGE SCALE GENOMIC DNA]</scope>
    <source>
        <strain evidence="2 3">CCAP 1448/3</strain>
    </source>
</reference>
<dbReference type="Proteomes" id="UP000238762">
    <property type="component" value="Unassembled WGS sequence"/>
</dbReference>
<organism evidence="2 3">
    <name type="scientific">Merismopedia glauca CCAP 1448/3</name>
    <dbReference type="NCBI Taxonomy" id="1296344"/>
    <lineage>
        <taxon>Bacteria</taxon>
        <taxon>Bacillati</taxon>
        <taxon>Cyanobacteriota</taxon>
        <taxon>Cyanophyceae</taxon>
        <taxon>Synechococcales</taxon>
        <taxon>Merismopediaceae</taxon>
        <taxon>Merismopedia</taxon>
    </lineage>
</organism>
<dbReference type="RefSeq" id="WP_106287429.1">
    <property type="nucleotide sequence ID" value="NZ_CAWNTC010000196.1"/>
</dbReference>
<keyword evidence="2" id="KW-0548">Nucleotidyltransferase</keyword>
<gene>
    <name evidence="2" type="ORF">C7B64_04360</name>
</gene>
<keyword evidence="1" id="KW-1133">Transmembrane helix</keyword>
<evidence type="ECO:0000256" key="1">
    <source>
        <dbReference type="SAM" id="Phobius"/>
    </source>
</evidence>
<evidence type="ECO:0000313" key="2">
    <source>
        <dbReference type="EMBL" id="PSB04306.1"/>
    </source>
</evidence>
<dbReference type="OrthoDB" id="8149352at2"/>
<feature type="transmembrane region" description="Helical" evidence="1">
    <location>
        <begin position="121"/>
        <end position="140"/>
    </location>
</feature>
<accession>A0A2T1C7T7</accession>
<keyword evidence="2" id="KW-0808">Transferase</keyword>
<comment type="caution">
    <text evidence="2">The sequence shown here is derived from an EMBL/GenBank/DDBJ whole genome shotgun (WGS) entry which is preliminary data.</text>
</comment>
<dbReference type="EMBL" id="PVWJ01000014">
    <property type="protein sequence ID" value="PSB04306.1"/>
    <property type="molecule type" value="Genomic_DNA"/>
</dbReference>
<sequence>MDFIPIPDVWIHVCLVAAYLAIIVLVAELSHLYHLLNPEKVRKVVHIGTGNAILLAWWLDLPAWVAIAASAIASIIALISYKFPILPGVNSVGRQSFGTFFYGVSIGVLVAWFWNLNKPEYAAIGILVMAWGDGFAALIGQAFGTHPYTIGGMKKSWEGSLTMVVISYAIASSILWAIQGNIWQTWLVALAVALVATALEAFSRWGIDNLTVPLASAGVCWWLNQIWLS</sequence>
<dbReference type="GO" id="GO:0016779">
    <property type="term" value="F:nucleotidyltransferase activity"/>
    <property type="evidence" value="ECO:0007669"/>
    <property type="project" value="UniProtKB-KW"/>
</dbReference>
<dbReference type="PANTHER" id="PTHR31303:SF1">
    <property type="entry name" value="CTP-DEPENDENT DIACYLGLYCEROL KINASE 1"/>
    <property type="match status" value="1"/>
</dbReference>
<keyword evidence="1" id="KW-0472">Membrane</keyword>
<feature type="transmembrane region" description="Helical" evidence="1">
    <location>
        <begin position="161"/>
        <end position="179"/>
    </location>
</feature>
<keyword evidence="3" id="KW-1185">Reference proteome</keyword>
<dbReference type="PANTHER" id="PTHR31303">
    <property type="entry name" value="CTP-DEPENDENT DIACYLGLYCEROL KINASE 1"/>
    <property type="match status" value="1"/>
</dbReference>
<evidence type="ECO:0000313" key="3">
    <source>
        <dbReference type="Proteomes" id="UP000238762"/>
    </source>
</evidence>
<protein>
    <submittedName>
        <fullName evidence="2">Phosphatidate cytidylyltransferase</fullName>
    </submittedName>
</protein>